<dbReference type="InterPro" id="IPR002364">
    <property type="entry name" value="Quin_OxRdtase/zeta-crystal_CS"/>
</dbReference>
<dbReference type="InterPro" id="IPR036291">
    <property type="entry name" value="NAD(P)-bd_dom_sf"/>
</dbReference>
<protein>
    <submittedName>
        <fullName evidence="3">NADP-dependent oxidoreductase</fullName>
    </submittedName>
</protein>
<proteinExistence type="predicted"/>
<dbReference type="GO" id="GO:0008270">
    <property type="term" value="F:zinc ion binding"/>
    <property type="evidence" value="ECO:0007669"/>
    <property type="project" value="InterPro"/>
</dbReference>
<evidence type="ECO:0000313" key="3">
    <source>
        <dbReference type="EMBL" id="TGK12331.1"/>
    </source>
</evidence>
<dbReference type="SUPFAM" id="SSF51735">
    <property type="entry name" value="NAD(P)-binding Rossmann-fold domains"/>
    <property type="match status" value="1"/>
</dbReference>
<keyword evidence="4" id="KW-1185">Reference proteome</keyword>
<dbReference type="EMBL" id="RQET01000004">
    <property type="protein sequence ID" value="TGK12331.1"/>
    <property type="molecule type" value="Genomic_DNA"/>
</dbReference>
<evidence type="ECO:0000256" key="1">
    <source>
        <dbReference type="ARBA" id="ARBA00023002"/>
    </source>
</evidence>
<sequence>MKAIQLNRFGGPDVLNYVELPDPVPEEGEVTVKILASGVNPSDWKIREGKFQARMPNVLPIIPGWECSGIVVQRGFAARRFEVGDEVFSYCRRPWIEKGTYAERICLPESYLSLKPKSLTHEEAAGIPLAGLTAYQCLFQAASCSKGDLVLILGASGGVGSFAVQLARIAGAKVVAVASARNEKYVLSLGADDFIDYSEGELRNTFLSKYPGGADLILDFVGGETFSQGFACAKSDGNIVSILVKEMPPETRVRGSYVFVEPNAKQLDELAGWADEGRLKVHVSEIFGLAEAADAQQRISQLHTRGKVILKM</sequence>
<dbReference type="RefSeq" id="WP_135767728.1">
    <property type="nucleotide sequence ID" value="NZ_RQET01000004.1"/>
</dbReference>
<reference evidence="3" key="1">
    <citation type="journal article" date="2019" name="PLoS Negl. Trop. Dis.">
        <title>Revisiting the worldwide diversity of Leptospira species in the environment.</title>
        <authorList>
            <person name="Vincent A.T."/>
            <person name="Schiettekatte O."/>
            <person name="Bourhy P."/>
            <person name="Veyrier F.J."/>
            <person name="Picardeau M."/>
        </authorList>
    </citation>
    <scope>NUCLEOTIDE SEQUENCE [LARGE SCALE GENOMIC DNA]</scope>
    <source>
        <strain evidence="3">SSW15</strain>
    </source>
</reference>
<dbReference type="OrthoDB" id="9792162at2"/>
<evidence type="ECO:0000313" key="4">
    <source>
        <dbReference type="Proteomes" id="UP000298458"/>
    </source>
</evidence>
<dbReference type="PANTHER" id="PTHR11695:SF294">
    <property type="entry name" value="RETICULON-4-INTERACTING PROTEIN 1, MITOCHONDRIAL"/>
    <property type="match status" value="1"/>
</dbReference>
<dbReference type="Pfam" id="PF08240">
    <property type="entry name" value="ADH_N"/>
    <property type="match status" value="1"/>
</dbReference>
<dbReference type="InterPro" id="IPR013154">
    <property type="entry name" value="ADH-like_N"/>
</dbReference>
<accession>A0A4R9GIU1</accession>
<feature type="domain" description="Enoyl reductase (ER)" evidence="2">
    <location>
        <begin position="10"/>
        <end position="310"/>
    </location>
</feature>
<comment type="caution">
    <text evidence="3">The sequence shown here is derived from an EMBL/GenBank/DDBJ whole genome shotgun (WGS) entry which is preliminary data.</text>
</comment>
<dbReference type="PANTHER" id="PTHR11695">
    <property type="entry name" value="ALCOHOL DEHYDROGENASE RELATED"/>
    <property type="match status" value="1"/>
</dbReference>
<dbReference type="PROSITE" id="PS01162">
    <property type="entry name" value="QOR_ZETA_CRYSTAL"/>
    <property type="match status" value="1"/>
</dbReference>
<dbReference type="SMART" id="SM00829">
    <property type="entry name" value="PKS_ER"/>
    <property type="match status" value="1"/>
</dbReference>
<dbReference type="InterPro" id="IPR020843">
    <property type="entry name" value="ER"/>
</dbReference>
<dbReference type="SUPFAM" id="SSF50129">
    <property type="entry name" value="GroES-like"/>
    <property type="match status" value="1"/>
</dbReference>
<organism evidence="3 4">
    <name type="scientific">Leptospira fletcheri</name>
    <dbReference type="NCBI Taxonomy" id="2484981"/>
    <lineage>
        <taxon>Bacteria</taxon>
        <taxon>Pseudomonadati</taxon>
        <taxon>Spirochaetota</taxon>
        <taxon>Spirochaetia</taxon>
        <taxon>Leptospirales</taxon>
        <taxon>Leptospiraceae</taxon>
        <taxon>Leptospira</taxon>
    </lineage>
</organism>
<dbReference type="InterPro" id="IPR050700">
    <property type="entry name" value="YIM1/Zinc_Alcohol_DH_Fams"/>
</dbReference>
<dbReference type="InterPro" id="IPR011032">
    <property type="entry name" value="GroES-like_sf"/>
</dbReference>
<dbReference type="CDD" id="cd05289">
    <property type="entry name" value="MDR_like_2"/>
    <property type="match status" value="1"/>
</dbReference>
<dbReference type="Gene3D" id="3.90.180.10">
    <property type="entry name" value="Medium-chain alcohol dehydrogenases, catalytic domain"/>
    <property type="match status" value="1"/>
</dbReference>
<gene>
    <name evidence="3" type="ORF">EHO60_08730</name>
</gene>
<keyword evidence="1" id="KW-0560">Oxidoreductase</keyword>
<name>A0A4R9GIU1_9LEPT</name>
<dbReference type="GO" id="GO:0016491">
    <property type="term" value="F:oxidoreductase activity"/>
    <property type="evidence" value="ECO:0007669"/>
    <property type="project" value="UniProtKB-KW"/>
</dbReference>
<evidence type="ECO:0000259" key="2">
    <source>
        <dbReference type="SMART" id="SM00829"/>
    </source>
</evidence>
<dbReference type="Pfam" id="PF13602">
    <property type="entry name" value="ADH_zinc_N_2"/>
    <property type="match status" value="1"/>
</dbReference>
<dbReference type="AlphaFoldDB" id="A0A4R9GIU1"/>
<dbReference type="Gene3D" id="3.40.50.720">
    <property type="entry name" value="NAD(P)-binding Rossmann-like Domain"/>
    <property type="match status" value="1"/>
</dbReference>
<dbReference type="Proteomes" id="UP000298458">
    <property type="component" value="Unassembled WGS sequence"/>
</dbReference>